<reference evidence="2" key="2">
    <citation type="submission" date="2018-08" db="UniProtKB">
        <authorList>
            <consortium name="EnsemblPlants"/>
        </authorList>
    </citation>
    <scope>IDENTIFICATION</scope>
    <source>
        <strain evidence="2">Yugu1</strain>
    </source>
</reference>
<keyword evidence="1" id="KW-0812">Transmembrane</keyword>
<organism evidence="2 3">
    <name type="scientific">Setaria italica</name>
    <name type="common">Foxtail millet</name>
    <name type="synonym">Panicum italicum</name>
    <dbReference type="NCBI Taxonomy" id="4555"/>
    <lineage>
        <taxon>Eukaryota</taxon>
        <taxon>Viridiplantae</taxon>
        <taxon>Streptophyta</taxon>
        <taxon>Embryophyta</taxon>
        <taxon>Tracheophyta</taxon>
        <taxon>Spermatophyta</taxon>
        <taxon>Magnoliopsida</taxon>
        <taxon>Liliopsida</taxon>
        <taxon>Poales</taxon>
        <taxon>Poaceae</taxon>
        <taxon>PACMAD clade</taxon>
        <taxon>Panicoideae</taxon>
        <taxon>Panicodae</taxon>
        <taxon>Paniceae</taxon>
        <taxon>Cenchrinae</taxon>
        <taxon>Setaria</taxon>
    </lineage>
</organism>
<keyword evidence="3" id="KW-1185">Reference proteome</keyword>
<evidence type="ECO:0000256" key="1">
    <source>
        <dbReference type="SAM" id="Phobius"/>
    </source>
</evidence>
<feature type="transmembrane region" description="Helical" evidence="1">
    <location>
        <begin position="64"/>
        <end position="89"/>
    </location>
</feature>
<dbReference type="EMBL" id="AGNK02000318">
    <property type="status" value="NOT_ANNOTATED_CDS"/>
    <property type="molecule type" value="Genomic_DNA"/>
</dbReference>
<keyword evidence="1" id="KW-0472">Membrane</keyword>
<name>K3Z1J2_SETIT</name>
<sequence length="97" mass="10887">MDFELPLSATGCFLIHLPRVTTVDCPSLVLILLCAAATSEPPNTAEIKFVVCQKLLMNPPPVPFLVPTVLFLSLYFFLDFNFSPCYFLLMIRRSSVM</sequence>
<dbReference type="EnsemblPlants" id="KQL29676">
    <property type="protein sequence ID" value="KQL29676"/>
    <property type="gene ID" value="SETIT_020410mg"/>
</dbReference>
<evidence type="ECO:0000313" key="2">
    <source>
        <dbReference type="EnsemblPlants" id="KQL29676"/>
    </source>
</evidence>
<dbReference type="Proteomes" id="UP000004995">
    <property type="component" value="Unassembled WGS sequence"/>
</dbReference>
<dbReference type="AlphaFoldDB" id="K3Z1J2"/>
<dbReference type="Gramene" id="KQL29676">
    <property type="protein sequence ID" value="KQL29676"/>
    <property type="gene ID" value="SETIT_020410mg"/>
</dbReference>
<keyword evidence="1" id="KW-1133">Transmembrane helix</keyword>
<proteinExistence type="predicted"/>
<reference evidence="3" key="1">
    <citation type="journal article" date="2012" name="Nat. Biotechnol.">
        <title>Reference genome sequence of the model plant Setaria.</title>
        <authorList>
            <person name="Bennetzen J.L."/>
            <person name="Schmutz J."/>
            <person name="Wang H."/>
            <person name="Percifield R."/>
            <person name="Hawkins J."/>
            <person name="Pontaroli A.C."/>
            <person name="Estep M."/>
            <person name="Feng L."/>
            <person name="Vaughn J.N."/>
            <person name="Grimwood J."/>
            <person name="Jenkins J."/>
            <person name="Barry K."/>
            <person name="Lindquist E."/>
            <person name="Hellsten U."/>
            <person name="Deshpande S."/>
            <person name="Wang X."/>
            <person name="Wu X."/>
            <person name="Mitros T."/>
            <person name="Triplett J."/>
            <person name="Yang X."/>
            <person name="Ye C.Y."/>
            <person name="Mauro-Herrera M."/>
            <person name="Wang L."/>
            <person name="Li P."/>
            <person name="Sharma M."/>
            <person name="Sharma R."/>
            <person name="Ronald P.C."/>
            <person name="Panaud O."/>
            <person name="Kellogg E.A."/>
            <person name="Brutnell T.P."/>
            <person name="Doust A.N."/>
            <person name="Tuskan G.A."/>
            <person name="Rokhsar D."/>
            <person name="Devos K.M."/>
        </authorList>
    </citation>
    <scope>NUCLEOTIDE SEQUENCE [LARGE SCALE GENOMIC DNA]</scope>
    <source>
        <strain evidence="3">cv. Yugu1</strain>
    </source>
</reference>
<dbReference type="HOGENOM" id="CLU_2350659_0_0_1"/>
<accession>K3Z1J2</accession>
<dbReference type="InParanoid" id="K3Z1J2"/>
<evidence type="ECO:0000313" key="3">
    <source>
        <dbReference type="Proteomes" id="UP000004995"/>
    </source>
</evidence>
<protein>
    <submittedName>
        <fullName evidence="2">Uncharacterized protein</fullName>
    </submittedName>
</protein>